<reference evidence="1 2" key="2">
    <citation type="submission" date="2015-10" db="EMBL/GenBank/DDBJ databases">
        <title>Comparative genomics and high-throughput reverse genetic screens identify a new phytobacterial MAMP and an Arabidopsis receptor required for immune elicitation.</title>
        <authorList>
            <person name="Mott G.A."/>
            <person name="Thakur S."/>
            <person name="Wang P.W."/>
            <person name="Desveaux D."/>
            <person name="Guttman D.S."/>
        </authorList>
    </citation>
    <scope>NUCLEOTIDE SEQUENCE [LARGE SCALE GENOMIC DNA]</scope>
    <source>
        <strain evidence="1 2">0788_9</strain>
    </source>
</reference>
<name>A0A0N0GF48_PSESX</name>
<accession>A0A0N0GF48</accession>
<dbReference type="Proteomes" id="UP000037891">
    <property type="component" value="Unassembled WGS sequence"/>
</dbReference>
<gene>
    <name evidence="1" type="ORF">ABJ99_4888</name>
</gene>
<organism evidence="1 2">
    <name type="scientific">Pseudomonas syringae pv. cilantro</name>
    <dbReference type="NCBI Taxonomy" id="81035"/>
    <lineage>
        <taxon>Bacteria</taxon>
        <taxon>Pseudomonadati</taxon>
        <taxon>Pseudomonadota</taxon>
        <taxon>Gammaproteobacteria</taxon>
        <taxon>Pseudomonadales</taxon>
        <taxon>Pseudomonadaceae</taxon>
        <taxon>Pseudomonas</taxon>
        <taxon>Pseudomonas syringae</taxon>
    </lineage>
</organism>
<protein>
    <submittedName>
        <fullName evidence="1">Uncharacterized protein</fullName>
    </submittedName>
</protein>
<comment type="caution">
    <text evidence="1">The sequence shown here is derived from an EMBL/GenBank/DDBJ whole genome shotgun (WGS) entry which is preliminary data.</text>
</comment>
<reference evidence="1 2" key="1">
    <citation type="submission" date="2015-07" db="EMBL/GenBank/DDBJ databases">
        <authorList>
            <person name="Noorani M."/>
        </authorList>
    </citation>
    <scope>NUCLEOTIDE SEQUENCE [LARGE SCALE GENOMIC DNA]</scope>
    <source>
        <strain evidence="1 2">0788_9</strain>
    </source>
</reference>
<evidence type="ECO:0000313" key="1">
    <source>
        <dbReference type="EMBL" id="KPC31072.1"/>
    </source>
</evidence>
<dbReference type="PATRIC" id="fig|81035.3.peg.5248"/>
<dbReference type="EMBL" id="LGLN01000043">
    <property type="protein sequence ID" value="KPC31072.1"/>
    <property type="molecule type" value="Genomic_DNA"/>
</dbReference>
<evidence type="ECO:0000313" key="2">
    <source>
        <dbReference type="Proteomes" id="UP000037891"/>
    </source>
</evidence>
<dbReference type="AlphaFoldDB" id="A0A0N0GF48"/>
<proteinExistence type="predicted"/>
<sequence>MPLYQYGNSSSFWSLARRRFSAAGAVIEDQLRTDEEMDVAKQRWQHLIPESNDDRNKRKYWDWVASEHAAGRAAGPGIR</sequence>